<organism evidence="2 3">
    <name type="scientific">Dryococelus australis</name>
    <dbReference type="NCBI Taxonomy" id="614101"/>
    <lineage>
        <taxon>Eukaryota</taxon>
        <taxon>Metazoa</taxon>
        <taxon>Ecdysozoa</taxon>
        <taxon>Arthropoda</taxon>
        <taxon>Hexapoda</taxon>
        <taxon>Insecta</taxon>
        <taxon>Pterygota</taxon>
        <taxon>Neoptera</taxon>
        <taxon>Polyneoptera</taxon>
        <taxon>Phasmatodea</taxon>
        <taxon>Verophasmatodea</taxon>
        <taxon>Anareolatae</taxon>
        <taxon>Phasmatidae</taxon>
        <taxon>Eurycanthinae</taxon>
        <taxon>Dryococelus</taxon>
    </lineage>
</organism>
<reference evidence="2 3" key="1">
    <citation type="submission" date="2023-02" db="EMBL/GenBank/DDBJ databases">
        <title>LHISI_Scaffold_Assembly.</title>
        <authorList>
            <person name="Stuart O.P."/>
            <person name="Cleave R."/>
            <person name="Magrath M.J.L."/>
            <person name="Mikheyev A.S."/>
        </authorList>
    </citation>
    <scope>NUCLEOTIDE SEQUENCE [LARGE SCALE GENOMIC DNA]</scope>
    <source>
        <strain evidence="2">Daus_M_001</strain>
        <tissue evidence="2">Leg muscle</tissue>
    </source>
</reference>
<keyword evidence="3" id="KW-1185">Reference proteome</keyword>
<proteinExistence type="predicted"/>
<protein>
    <submittedName>
        <fullName evidence="2">Uncharacterized protein</fullName>
    </submittedName>
</protein>
<evidence type="ECO:0000313" key="2">
    <source>
        <dbReference type="EMBL" id="KAJ8891243.1"/>
    </source>
</evidence>
<name>A0ABQ9I3L6_9NEOP</name>
<comment type="caution">
    <text evidence="2">The sequence shown here is derived from an EMBL/GenBank/DDBJ whole genome shotgun (WGS) entry which is preliminary data.</text>
</comment>
<accession>A0ABQ9I3L6</accession>
<evidence type="ECO:0000256" key="1">
    <source>
        <dbReference type="SAM" id="MobiDB-lite"/>
    </source>
</evidence>
<gene>
    <name evidence="2" type="ORF">PR048_010758</name>
</gene>
<sequence length="828" mass="94348">MSKVMRLMAMLSLHKAEEHTTCTQVDLKQDFQKCSFYRKKSITADRQQGFPNSSIYREQPIPAYTTTTTYCSTLARRIRPFQLQYPEIFPVGKFLYVVTAGAYSLLALMTKRGLCPFKYKPMRVIEVSMEQRRNERAGKREIPEKIRRPTASSGTITTRENPENERVNIGTVYKSLFHRVDDWELSACPRVKDVLYRNNTLLVAWVEYHVFSQKNTASFAHVRPLQRMAQAMEQLKCTHGKDIFERRLIWKVSMKRVTAVQITVYRFPYEKTLRVVSKAAAGARDLICSPTSQCPLTASSHSAARAFLSPSRISTQMWVWLREPLGTGLVSDWLLRAGEWLSPAGELDTRRWLVGSGAIVRDCSHEARANKGIAFTSANLLVEPRVSRKFIQRRGRLQTLVTLSYCCDWTTVLQTRPVWLWASDKQEVVVPVQRHHLTTAANKQTTISRVYIGLTSLACCQLYPRNTRGSNVWLWASDKQEVVVPVQRHHLTTAANKQTTISRVYRGLSSLACCQLYQRNTRGSNVWLWASDKKEVVVPVQRHHLTTAANKQTTISRVYIGLTSLACCQLYPRNTRGSNVWLWASDKQEVVVPVQRHHLTTAANKQTTISRVYRELSSLACCQLYPRNTRGSNVWLWASDKQEVVVPVQRHHLTTAANKQTTISRVYRELSSLACCQLYPRNTRGSNVWLWASDKQEVVVVHTESQSVMTKNGVESVNTKYGKSPYSLWLRVTGTNNADSTRSFLRHYNKEIIIPAAVKCRNKKAVVDAEAESNSGREGAISESARCSREFPSASTPHHAHTHIRYYPTKIRPGCTIIFPEKSSNEIS</sequence>
<feature type="region of interest" description="Disordered" evidence="1">
    <location>
        <begin position="771"/>
        <end position="799"/>
    </location>
</feature>
<dbReference type="EMBL" id="JARBHB010000003">
    <property type="protein sequence ID" value="KAJ8891243.1"/>
    <property type="molecule type" value="Genomic_DNA"/>
</dbReference>
<dbReference type="Proteomes" id="UP001159363">
    <property type="component" value="Chromosome 3"/>
</dbReference>
<evidence type="ECO:0000313" key="3">
    <source>
        <dbReference type="Proteomes" id="UP001159363"/>
    </source>
</evidence>